<dbReference type="InParanoid" id="A0A1M6M085"/>
<dbReference type="Proteomes" id="UP000184510">
    <property type="component" value="Unassembled WGS sequence"/>
</dbReference>
<name>A0A1M6M085_9BACT</name>
<keyword evidence="2" id="KW-1185">Reference proteome</keyword>
<reference evidence="1 2" key="1">
    <citation type="submission" date="2016-11" db="EMBL/GenBank/DDBJ databases">
        <authorList>
            <person name="Jaros S."/>
            <person name="Januszkiewicz K."/>
            <person name="Wedrychowicz H."/>
        </authorList>
    </citation>
    <scope>NUCLEOTIDE SEQUENCE [LARGE SCALE GENOMIC DNA]</scope>
    <source>
        <strain evidence="1 2">DSM 18772</strain>
    </source>
</reference>
<proteinExistence type="predicted"/>
<accession>A0A1M6M085</accession>
<dbReference type="AlphaFoldDB" id="A0A1M6M085"/>
<sequence length="105" mass="11831">MGHSYIVGEGLEFQVRDAVCEFILESLSLIDNWHSASARTMVVGWHDSWSNFPPGCKELEVCLMSRVDREEVCLKLKQDVIPSLIKGSEAEDTAWKMLKLIESCG</sequence>
<evidence type="ECO:0000313" key="2">
    <source>
        <dbReference type="Proteomes" id="UP000184510"/>
    </source>
</evidence>
<dbReference type="EMBL" id="FQYR01000004">
    <property type="protein sequence ID" value="SHJ76845.1"/>
    <property type="molecule type" value="Genomic_DNA"/>
</dbReference>
<evidence type="ECO:0000313" key="1">
    <source>
        <dbReference type="EMBL" id="SHJ76845.1"/>
    </source>
</evidence>
<organism evidence="1 2">
    <name type="scientific">Rubritalea squalenifaciens DSM 18772</name>
    <dbReference type="NCBI Taxonomy" id="1123071"/>
    <lineage>
        <taxon>Bacteria</taxon>
        <taxon>Pseudomonadati</taxon>
        <taxon>Verrucomicrobiota</taxon>
        <taxon>Verrucomicrobiia</taxon>
        <taxon>Verrucomicrobiales</taxon>
        <taxon>Rubritaleaceae</taxon>
        <taxon>Rubritalea</taxon>
    </lineage>
</organism>
<protein>
    <submittedName>
        <fullName evidence="1">Uncharacterized protein</fullName>
    </submittedName>
</protein>
<gene>
    <name evidence="1" type="ORF">SAMN02745181_2557</name>
</gene>